<dbReference type="PANTHER" id="PTHR34056">
    <property type="entry name" value="GPI-ANCHORED PROTEIN"/>
    <property type="match status" value="1"/>
</dbReference>
<feature type="region of interest" description="Disordered" evidence="3">
    <location>
        <begin position="91"/>
        <end position="111"/>
    </location>
</feature>
<evidence type="ECO:0000256" key="1">
    <source>
        <dbReference type="ARBA" id="ARBA00010609"/>
    </source>
</evidence>
<dbReference type="GO" id="GO:0016491">
    <property type="term" value="F:oxidoreductase activity"/>
    <property type="evidence" value="ECO:0007669"/>
    <property type="project" value="InterPro"/>
</dbReference>
<evidence type="ECO:0000259" key="6">
    <source>
        <dbReference type="Pfam" id="PF07731"/>
    </source>
</evidence>
<name>A0A7G2F1C9_ARATH</name>
<comment type="similarity">
    <text evidence="1">Belongs to the multicopper oxidase family.</text>
</comment>
<proteinExistence type="inferred from homology"/>
<dbReference type="EMBL" id="LR881469">
    <property type="protein sequence ID" value="CAD5329316.1"/>
    <property type="molecule type" value="Genomic_DNA"/>
</dbReference>
<evidence type="ECO:0000256" key="4">
    <source>
        <dbReference type="SAM" id="SignalP"/>
    </source>
</evidence>
<accession>A0A7G2F1C9</accession>
<dbReference type="PANTHER" id="PTHR34056:SF3">
    <property type="entry name" value="OS07G0557700 PROTEIN"/>
    <property type="match status" value="1"/>
</dbReference>
<feature type="domain" description="Plastocyanin-like" evidence="6">
    <location>
        <begin position="616"/>
        <end position="753"/>
    </location>
</feature>
<dbReference type="Proteomes" id="UP000516314">
    <property type="component" value="Chromosome 4"/>
</dbReference>
<feature type="domain" description="Plastocyanin-like" evidence="5">
    <location>
        <begin position="395"/>
        <end position="535"/>
    </location>
</feature>
<dbReference type="InterPro" id="IPR008972">
    <property type="entry name" value="Cupredoxin"/>
</dbReference>
<dbReference type="InterPro" id="IPR011706">
    <property type="entry name" value="Cu-oxidase_C"/>
</dbReference>
<protein>
    <submittedName>
        <fullName evidence="8">(thale cress) hypothetical protein</fullName>
    </submittedName>
</protein>
<evidence type="ECO:0000259" key="5">
    <source>
        <dbReference type="Pfam" id="PF00394"/>
    </source>
</evidence>
<feature type="signal peptide" evidence="4">
    <location>
        <begin position="1"/>
        <end position="22"/>
    </location>
</feature>
<evidence type="ECO:0000256" key="3">
    <source>
        <dbReference type="SAM" id="MobiDB-lite"/>
    </source>
</evidence>
<evidence type="ECO:0000256" key="2">
    <source>
        <dbReference type="ARBA" id="ARBA00023180"/>
    </source>
</evidence>
<dbReference type="Pfam" id="PF00394">
    <property type="entry name" value="Cu-oxidase"/>
    <property type="match status" value="1"/>
</dbReference>
<dbReference type="Pfam" id="PF07732">
    <property type="entry name" value="Cu-oxidase_3"/>
    <property type="match status" value="1"/>
</dbReference>
<organism evidence="8 9">
    <name type="scientific">Arabidopsis thaliana</name>
    <name type="common">Mouse-ear cress</name>
    <dbReference type="NCBI Taxonomy" id="3702"/>
    <lineage>
        <taxon>Eukaryota</taxon>
        <taxon>Viridiplantae</taxon>
        <taxon>Streptophyta</taxon>
        <taxon>Embryophyta</taxon>
        <taxon>Tracheophyta</taxon>
        <taxon>Spermatophyta</taxon>
        <taxon>Magnoliopsida</taxon>
        <taxon>eudicotyledons</taxon>
        <taxon>Gunneridae</taxon>
        <taxon>Pentapetalae</taxon>
        <taxon>rosids</taxon>
        <taxon>malvids</taxon>
        <taxon>Brassicales</taxon>
        <taxon>Brassicaceae</taxon>
        <taxon>Camelineae</taxon>
        <taxon>Arabidopsis</taxon>
    </lineage>
</organism>
<reference evidence="8 9" key="1">
    <citation type="submission" date="2020-09" db="EMBL/GenBank/DDBJ databases">
        <authorList>
            <person name="Ashkenazy H."/>
        </authorList>
    </citation>
    <scope>NUCLEOTIDE SEQUENCE [LARGE SCALE GENOMIC DNA]</scope>
    <source>
        <strain evidence="9">cv. Cdm-0</strain>
    </source>
</reference>
<sequence length="783" mass="87536">MKKSLTLLLLLLCSLLFSTVLSNLLVEPVQPNTVPAFPVETQAQSCRLDLSNELFGGVNEACGRNLDRSRCCPVLAAWLFAAHARSALQLPAPAPTPESSDPDEPMKPDDSQKCVNTLQSALLTKQIKIPQPNSSCDAILCFCGIRLHQISSLSCPAAFNVSSGFKNATPTAAVKNLEKECRNSSYSGCTRCLGALQKLKVRGGNKKTTTERGTKMMSKDCQLMGLTWLLARNKTAYIPTVSAVLRAIMYSPHPPHLNKSEDTLFYNWRVTYGKIALDTLPRRGILINGQFPGPEIRSLTNDNLVINVQNDLHEPFLLSWNGVHMRKNSYQDGVYGTNCPIPPGKNYTYDFQVKDQVGSYFYVPSLAVQKAAGGYGSLRIYSLPRIPVPFPEPAEDFTFLVNDWYRRNHTTLKKILDGGRKLPLMPDGVMINGQGVSTVYSITVDKGKTYRFRVSNVGLQTSLNLEILGHQLKLIEVEGTHTVQTMYTSLDIHVGQTYSFLVTMDQPPQNYSIVVSTRFINAEVVIRATLHYSNSKGHKIITARRPDPDDVEWSIKQAQSIRTNLTASGPRTNPQGSYHYGKMKISRTLILESSAALVKRKQRYAINGVSFVPSDTPLKLADHFKIKDVFKVGSIPDKPRRGGGIRLDTAVMGAHHNAFLEIIFQNREKIVQSYHLDGYNFWVVGINKGIWSRASRREYNLKDAISRSTTQVYPKSWTAVYVALDNVGMWNLRSQFWARQYLGQQFYLRVHSPNHSPKDEYPLPKNALLCGRASNKNMSIITP</sequence>
<keyword evidence="4" id="KW-0732">Signal</keyword>
<dbReference type="InterPro" id="IPR001117">
    <property type="entry name" value="Cu-oxidase_2nd"/>
</dbReference>
<dbReference type="AlphaFoldDB" id="A0A7G2F1C9"/>
<feature type="domain" description="Plastocyanin-like" evidence="7">
    <location>
        <begin position="270"/>
        <end position="382"/>
    </location>
</feature>
<evidence type="ECO:0000259" key="7">
    <source>
        <dbReference type="Pfam" id="PF07732"/>
    </source>
</evidence>
<dbReference type="SUPFAM" id="SSF49503">
    <property type="entry name" value="Cupredoxins"/>
    <property type="match status" value="3"/>
</dbReference>
<dbReference type="FunFam" id="2.60.40.420:FF:000016">
    <property type="entry name" value="Monocopper oxidase-like protein"/>
    <property type="match status" value="1"/>
</dbReference>
<evidence type="ECO:0000313" key="9">
    <source>
        <dbReference type="Proteomes" id="UP000516314"/>
    </source>
</evidence>
<gene>
    <name evidence="8" type="ORF">AT9943_LOCUS16914</name>
</gene>
<keyword evidence="2" id="KW-0325">Glycoprotein</keyword>
<dbReference type="GO" id="GO:0005507">
    <property type="term" value="F:copper ion binding"/>
    <property type="evidence" value="ECO:0007669"/>
    <property type="project" value="InterPro"/>
</dbReference>
<evidence type="ECO:0000313" key="8">
    <source>
        <dbReference type="EMBL" id="CAD5329316.1"/>
    </source>
</evidence>
<dbReference type="Pfam" id="PF07731">
    <property type="entry name" value="Cu-oxidase_2"/>
    <property type="match status" value="1"/>
</dbReference>
<dbReference type="Gene3D" id="2.60.40.420">
    <property type="entry name" value="Cupredoxins - blue copper proteins"/>
    <property type="match status" value="3"/>
</dbReference>
<dbReference type="InterPro" id="IPR011707">
    <property type="entry name" value="Cu-oxidase-like_N"/>
</dbReference>
<feature type="chain" id="PRO_5028919429" evidence="4">
    <location>
        <begin position="23"/>
        <end position="783"/>
    </location>
</feature>
<dbReference type="InterPro" id="IPR040376">
    <property type="entry name" value="At4g28100-like"/>
</dbReference>